<protein>
    <recommendedName>
        <fullName evidence="4">Phage tail protein</fullName>
    </recommendedName>
</protein>
<name>A0ABP3LSZ5_SACER</name>
<dbReference type="EMBL" id="BAAAGS010000001">
    <property type="protein sequence ID" value="GAA0506693.1"/>
    <property type="molecule type" value="Genomic_DNA"/>
</dbReference>
<sequence>MRGVFSLRNKRFLRPGHLVPLDGLLWVLDEFQPVAALVDPDTALPRAVVDWRELPPPAPDSATWVVTDHYRLWVQQGTGGPIGRVDEGGLRQVADPGGADLVAVGRGAAWCVDSRSPDPGTPGGPGVAPVPPPRPGSRLVVVAEDGGARTIAVDRPTESVTPRPDGIYLRVHGKPPTAVPMGDPRTVTGWGYAYHAEHLRLTEPLPDRIEYEQYEKREPDMEPPLWNLGGAGPWTPWHDPEEVTRYGLRAGGLRWALGALAHQPLGDRYPLVATGHDPESGRERVRVDLGTGWPRAAAECGGFLWALAGTRTRQLLRIDPLSARAEALPQVGSIDIADRCWPLVGFDADEVEEHAERERARFEDAGRYLRLSDARSEIEGEWPDLRVRLAFRHPHLPGGWLRRRWRVFDEVGRPTSETHADVHLMEDLETGQLPPPEEAVDGVLDI</sequence>
<evidence type="ECO:0000256" key="1">
    <source>
        <dbReference type="SAM" id="MobiDB-lite"/>
    </source>
</evidence>
<keyword evidence="3" id="KW-1185">Reference proteome</keyword>
<organism evidence="2 3">
    <name type="scientific">Saccharopolyspora erythraea</name>
    <name type="common">Streptomyces erythraeus</name>
    <dbReference type="NCBI Taxonomy" id="1836"/>
    <lineage>
        <taxon>Bacteria</taxon>
        <taxon>Bacillati</taxon>
        <taxon>Actinomycetota</taxon>
        <taxon>Actinomycetes</taxon>
        <taxon>Pseudonocardiales</taxon>
        <taxon>Pseudonocardiaceae</taxon>
        <taxon>Saccharopolyspora</taxon>
    </lineage>
</organism>
<accession>A0ABP3LSZ5</accession>
<feature type="region of interest" description="Disordered" evidence="1">
    <location>
        <begin position="114"/>
        <end position="134"/>
    </location>
</feature>
<comment type="caution">
    <text evidence="2">The sequence shown here is derived from an EMBL/GenBank/DDBJ whole genome shotgun (WGS) entry which is preliminary data.</text>
</comment>
<evidence type="ECO:0000313" key="2">
    <source>
        <dbReference type="EMBL" id="GAA0506693.1"/>
    </source>
</evidence>
<evidence type="ECO:0008006" key="4">
    <source>
        <dbReference type="Google" id="ProtNLM"/>
    </source>
</evidence>
<dbReference type="Proteomes" id="UP001500729">
    <property type="component" value="Unassembled WGS sequence"/>
</dbReference>
<evidence type="ECO:0000313" key="3">
    <source>
        <dbReference type="Proteomes" id="UP001500729"/>
    </source>
</evidence>
<reference evidence="3" key="1">
    <citation type="journal article" date="2019" name="Int. J. Syst. Evol. Microbiol.">
        <title>The Global Catalogue of Microorganisms (GCM) 10K type strain sequencing project: providing services to taxonomists for standard genome sequencing and annotation.</title>
        <authorList>
            <consortium name="The Broad Institute Genomics Platform"/>
            <consortium name="The Broad Institute Genome Sequencing Center for Infectious Disease"/>
            <person name="Wu L."/>
            <person name="Ma J."/>
        </authorList>
    </citation>
    <scope>NUCLEOTIDE SEQUENCE [LARGE SCALE GENOMIC DNA]</scope>
    <source>
        <strain evidence="3">JCM 10303</strain>
    </source>
</reference>
<gene>
    <name evidence="2" type="ORF">GCM10009533_01790</name>
</gene>
<proteinExistence type="predicted"/>